<protein>
    <submittedName>
        <fullName evidence="1">Uncharacterized protein</fullName>
    </submittedName>
</protein>
<name>A0A4Y1ZAL8_9BACL</name>
<reference evidence="1 2" key="1">
    <citation type="submission" date="2017-11" db="EMBL/GenBank/DDBJ databases">
        <title>Draft Genome Sequence of Sporolactobacillus inulinus NBRC 111894 Isolated from Koso, a Japanese Sugar-Vegetable Fermented Beverage.</title>
        <authorList>
            <person name="Chiou T.Y."/>
            <person name="Oshima K."/>
            <person name="Suda W."/>
            <person name="Hattori M."/>
            <person name="Takahashi T."/>
        </authorList>
    </citation>
    <scope>NUCLEOTIDE SEQUENCE [LARGE SCALE GENOMIC DNA]</scope>
    <source>
        <strain evidence="1 2">NBRC111894</strain>
    </source>
</reference>
<sequence length="45" mass="5309">MLEHHGTLPANAALTRIVYRKTAIFLESKKNSRCNVRYYYSYLSE</sequence>
<dbReference type="AlphaFoldDB" id="A0A4Y1ZAL8"/>
<gene>
    <name evidence="1" type="ORF">NBRC111894_1660</name>
</gene>
<dbReference type="EMBL" id="BEXB01000011">
    <property type="protein sequence ID" value="GAY76106.1"/>
    <property type="molecule type" value="Genomic_DNA"/>
</dbReference>
<proteinExistence type="predicted"/>
<dbReference type="Proteomes" id="UP000319716">
    <property type="component" value="Unassembled WGS sequence"/>
</dbReference>
<accession>A0A4Y1ZAL8</accession>
<organism evidence="1 2">
    <name type="scientific">Sporolactobacillus inulinus</name>
    <dbReference type="NCBI Taxonomy" id="2078"/>
    <lineage>
        <taxon>Bacteria</taxon>
        <taxon>Bacillati</taxon>
        <taxon>Bacillota</taxon>
        <taxon>Bacilli</taxon>
        <taxon>Bacillales</taxon>
        <taxon>Sporolactobacillaceae</taxon>
        <taxon>Sporolactobacillus</taxon>
    </lineage>
</organism>
<evidence type="ECO:0000313" key="2">
    <source>
        <dbReference type="Proteomes" id="UP000319716"/>
    </source>
</evidence>
<comment type="caution">
    <text evidence="1">The sequence shown here is derived from an EMBL/GenBank/DDBJ whole genome shotgun (WGS) entry which is preliminary data.</text>
</comment>
<evidence type="ECO:0000313" key="1">
    <source>
        <dbReference type="EMBL" id="GAY76106.1"/>
    </source>
</evidence>